<keyword evidence="5" id="KW-1185">Reference proteome</keyword>
<dbReference type="EMBL" id="SELH01000017">
    <property type="protein sequence ID" value="TWP28710.1"/>
    <property type="molecule type" value="Genomic_DNA"/>
</dbReference>
<comment type="similarity">
    <text evidence="1">Belongs to the ATP-dependent AMP-binding enzyme family.</text>
</comment>
<dbReference type="Pfam" id="PF00501">
    <property type="entry name" value="AMP-binding"/>
    <property type="match status" value="1"/>
</dbReference>
<dbReference type="RefSeq" id="WP_146292317.1">
    <property type="nucleotide sequence ID" value="NZ_SELH01000017.1"/>
</dbReference>
<dbReference type="GO" id="GO:0006631">
    <property type="term" value="P:fatty acid metabolic process"/>
    <property type="evidence" value="ECO:0007669"/>
    <property type="project" value="TreeGrafter"/>
</dbReference>
<gene>
    <name evidence="4" type="ORF">ETU09_05165</name>
</gene>
<dbReference type="InterPro" id="IPR000873">
    <property type="entry name" value="AMP-dep_synth/lig_dom"/>
</dbReference>
<proteinExistence type="inferred from homology"/>
<dbReference type="PANTHER" id="PTHR43201:SF5">
    <property type="entry name" value="MEDIUM-CHAIN ACYL-COA LIGASE ACSF2, MITOCHONDRIAL"/>
    <property type="match status" value="1"/>
</dbReference>
<comment type="caution">
    <text evidence="4">The sequence shown here is derived from an EMBL/GenBank/DDBJ whole genome shotgun (WGS) entry which is preliminary data.</text>
</comment>
<dbReference type="InterPro" id="IPR042099">
    <property type="entry name" value="ANL_N_sf"/>
</dbReference>
<dbReference type="AlphaFoldDB" id="A0A563DES6"/>
<evidence type="ECO:0000259" key="3">
    <source>
        <dbReference type="Pfam" id="PF00501"/>
    </source>
</evidence>
<dbReference type="InterPro" id="IPR045851">
    <property type="entry name" value="AMP-bd_C_sf"/>
</dbReference>
<evidence type="ECO:0000313" key="4">
    <source>
        <dbReference type="EMBL" id="TWP28710.1"/>
    </source>
</evidence>
<name>A0A563DES6_9FLAO</name>
<protein>
    <submittedName>
        <fullName evidence="4">Long-chain fatty acid--CoA ligase</fullName>
    </submittedName>
</protein>
<dbReference type="GO" id="GO:0031956">
    <property type="term" value="F:medium-chain fatty acid-CoA ligase activity"/>
    <property type="evidence" value="ECO:0007669"/>
    <property type="project" value="TreeGrafter"/>
</dbReference>
<dbReference type="OrthoDB" id="8870348at2"/>
<keyword evidence="2 4" id="KW-0436">Ligase</keyword>
<dbReference type="Proteomes" id="UP000319499">
    <property type="component" value="Unassembled WGS sequence"/>
</dbReference>
<evidence type="ECO:0000256" key="2">
    <source>
        <dbReference type="ARBA" id="ARBA00022598"/>
    </source>
</evidence>
<evidence type="ECO:0000256" key="1">
    <source>
        <dbReference type="ARBA" id="ARBA00006432"/>
    </source>
</evidence>
<organism evidence="4 5">
    <name type="scientific">Apibacter muscae</name>
    <dbReference type="NCBI Taxonomy" id="2509004"/>
    <lineage>
        <taxon>Bacteria</taxon>
        <taxon>Pseudomonadati</taxon>
        <taxon>Bacteroidota</taxon>
        <taxon>Flavobacteriia</taxon>
        <taxon>Flavobacteriales</taxon>
        <taxon>Weeksellaceae</taxon>
        <taxon>Apibacter</taxon>
    </lineage>
</organism>
<evidence type="ECO:0000313" key="5">
    <source>
        <dbReference type="Proteomes" id="UP000319499"/>
    </source>
</evidence>
<sequence length="337" mass="38467">MCNIKLDFSKEIHLNKIPTHEVWLNNIVSFLTEWYDNSEIIKTNTSGSTGIPKTIELTKEAMVKSAEMTGKFLNLKENNSALLCMPALYIAGKMMLVRAIVWKLKLLCIPPSSNPLKNITDEISFSAMTPMQVEHSLDKLHLIKKLIIGGAQIPAPLYKQLNQFSTNNIYESFGMTETISHIALKKVSKNPEESFKLLPNTKIDLDDRGCLTIKTPFSNEEIITNDIVKMHSENEFEWLGRLDNVINSGGIKIYPEKVEKQLKTIIPNEFIISSQPDPILGNKVILVIEGCILPYIEELIQNFNFNHKYEKPREIYFIEKFQRTPTGKIVRRNLSLS</sequence>
<feature type="domain" description="AMP-dependent synthetase/ligase" evidence="3">
    <location>
        <begin position="45"/>
        <end position="205"/>
    </location>
</feature>
<reference evidence="4 5" key="1">
    <citation type="submission" date="2019-02" db="EMBL/GenBank/DDBJ databases">
        <title>Apibacter muscae sp. nov.: a novel member of the house fly microbiota.</title>
        <authorList>
            <person name="Park R."/>
        </authorList>
    </citation>
    <scope>NUCLEOTIDE SEQUENCE [LARGE SCALE GENOMIC DNA]</scope>
    <source>
        <strain evidence="4 5">AL1</strain>
    </source>
</reference>
<dbReference type="Gene3D" id="3.40.50.12780">
    <property type="entry name" value="N-terminal domain of ligase-like"/>
    <property type="match status" value="1"/>
</dbReference>
<dbReference type="PANTHER" id="PTHR43201">
    <property type="entry name" value="ACYL-COA SYNTHETASE"/>
    <property type="match status" value="1"/>
</dbReference>
<dbReference type="SUPFAM" id="SSF56801">
    <property type="entry name" value="Acetyl-CoA synthetase-like"/>
    <property type="match status" value="1"/>
</dbReference>
<dbReference type="Gene3D" id="3.30.300.30">
    <property type="match status" value="1"/>
</dbReference>
<accession>A0A563DES6</accession>